<dbReference type="GO" id="GO:0005524">
    <property type="term" value="F:ATP binding"/>
    <property type="evidence" value="ECO:0007669"/>
    <property type="project" value="InterPro"/>
</dbReference>
<dbReference type="InterPro" id="IPR013651">
    <property type="entry name" value="ATP-grasp_RimK-type"/>
</dbReference>
<feature type="domain" description="ATP-grasp fold RimK-type" evidence="1">
    <location>
        <begin position="95"/>
        <end position="170"/>
    </location>
</feature>
<gene>
    <name evidence="2" type="ORF">Amme_060_009</name>
</gene>
<reference evidence="2 3" key="2">
    <citation type="journal article" date="2014" name="FEMS Microbiol. Lett.">
        <title>Draft genomic DNA sequence of the facultatively methylotrophic bacterium Acidomonas methanolica type strain MB58.</title>
        <authorList>
            <person name="Higashiura N."/>
            <person name="Hadano H."/>
            <person name="Hirakawa H."/>
            <person name="Matsutani M."/>
            <person name="Takabe S."/>
            <person name="Matsushita K."/>
            <person name="Azuma Y."/>
        </authorList>
    </citation>
    <scope>NUCLEOTIDE SEQUENCE [LARGE SCALE GENOMIC DNA]</scope>
    <source>
        <strain evidence="2 3">MB58</strain>
    </source>
</reference>
<evidence type="ECO:0000313" key="2">
    <source>
        <dbReference type="EMBL" id="GAJ29373.1"/>
    </source>
</evidence>
<name>A0A023D5D5_ACIMT</name>
<accession>A0A023D5D5</accession>
<reference evidence="3" key="1">
    <citation type="journal article" date="2014" name="FEMS Microbiol. Lett.">
        <title>Draft Genomic DNA Sequence of the Facultatively Methylotrophic Bacterium Acidomonas methanolica type strain MB58.</title>
        <authorList>
            <person name="Higashiura N."/>
            <person name="Hadano H."/>
            <person name="Hirakawa H."/>
            <person name="Matsutani M."/>
            <person name="Takabe S."/>
            <person name="Matsushita K."/>
            <person name="Azuma Y."/>
        </authorList>
    </citation>
    <scope>NUCLEOTIDE SEQUENCE [LARGE SCALE GENOMIC DNA]</scope>
    <source>
        <strain evidence="3">MB58</strain>
    </source>
</reference>
<dbReference type="Pfam" id="PF08443">
    <property type="entry name" value="RimK"/>
    <property type="match status" value="1"/>
</dbReference>
<keyword evidence="3" id="KW-1185">Reference proteome</keyword>
<dbReference type="AlphaFoldDB" id="A0A023D5D5"/>
<dbReference type="SUPFAM" id="SSF56059">
    <property type="entry name" value="Glutathione synthetase ATP-binding domain-like"/>
    <property type="match status" value="1"/>
</dbReference>
<dbReference type="GO" id="GO:0016874">
    <property type="term" value="F:ligase activity"/>
    <property type="evidence" value="ECO:0007669"/>
    <property type="project" value="UniProtKB-KW"/>
</dbReference>
<dbReference type="InterPro" id="IPR013815">
    <property type="entry name" value="ATP_grasp_subdomain_1"/>
</dbReference>
<organism evidence="2 3">
    <name type="scientific">Acidomonas methanolica NBRC 104435</name>
    <dbReference type="NCBI Taxonomy" id="1231351"/>
    <lineage>
        <taxon>Bacteria</taxon>
        <taxon>Pseudomonadati</taxon>
        <taxon>Pseudomonadota</taxon>
        <taxon>Alphaproteobacteria</taxon>
        <taxon>Acetobacterales</taxon>
        <taxon>Acetobacteraceae</taxon>
        <taxon>Acidomonas</taxon>
    </lineage>
</organism>
<evidence type="ECO:0000313" key="3">
    <source>
        <dbReference type="Proteomes" id="UP000019760"/>
    </source>
</evidence>
<protein>
    <submittedName>
        <fullName evidence="2">D-alanine--D-alanine ligase</fullName>
    </submittedName>
</protein>
<comment type="caution">
    <text evidence="2">The sequence shown here is derived from an EMBL/GenBank/DDBJ whole genome shotgun (WGS) entry which is preliminary data.</text>
</comment>
<evidence type="ECO:0000259" key="1">
    <source>
        <dbReference type="Pfam" id="PF08443"/>
    </source>
</evidence>
<dbReference type="Proteomes" id="UP000019760">
    <property type="component" value="Unassembled WGS sequence"/>
</dbReference>
<keyword evidence="2" id="KW-0436">Ligase</keyword>
<dbReference type="EMBL" id="BAND01000060">
    <property type="protein sequence ID" value="GAJ29373.1"/>
    <property type="molecule type" value="Genomic_DNA"/>
</dbReference>
<proteinExistence type="predicted"/>
<sequence length="377" mass="41910">MLLQRLDPAAPSHDMASEDFLSGDLLSRLPPAGAPISFFEFWPGWLFYTPIVLYWIAMGLRHGDLSLPTAANPRIETGGLCGESKSGILDMAGPLARRWIAPYATFMSGNAEAAFAAMTEAGLSFPVVIKPDIGCNGTGVKKVDDATSLRSVVESFPSHTRLLVQELIDMPVEGGIFWMREPGQPRGRISSITYKEVPTLIGDGVATIEDLVRRDRRTGRIPDLYLPRLKRRLHESPAAGERVPLVFAGNHCKGSIFHDGRRDVTDALSRRLDDILSDVPEFHFGRIDLKARSVSALRKGEDFRIIEINGVGSEATHIWDGHTTLYEAYRAQFEHYGAAFRIAAANRARGWKSAGAWSLLRAWRRQKRLMRAYPLND</sequence>
<dbReference type="Gene3D" id="3.30.1490.20">
    <property type="entry name" value="ATP-grasp fold, A domain"/>
    <property type="match status" value="1"/>
</dbReference>